<accession>A0A1A5ZV75</accession>
<evidence type="ECO:0000313" key="2">
    <source>
        <dbReference type="EMBL" id="WWC64995.1"/>
    </source>
</evidence>
<dbReference type="EMBL" id="CP144539">
    <property type="protein sequence ID" value="WWC64995.1"/>
    <property type="molecule type" value="Genomic_DNA"/>
</dbReference>
<reference evidence="2" key="3">
    <citation type="submission" date="2024-02" db="EMBL/GenBank/DDBJ databases">
        <title>Comparative genomics of Cryptococcus and Kwoniella reveals pathogenesis evolution and contrasting modes of karyotype evolution via chromosome fusion or intercentromeric recombination.</title>
        <authorList>
            <person name="Coelho M.A."/>
            <person name="David-Palma M."/>
            <person name="Shea T."/>
            <person name="Bowers K."/>
            <person name="McGinley-Smith S."/>
            <person name="Mohammad A.W."/>
            <person name="Gnirke A."/>
            <person name="Yurkov A.M."/>
            <person name="Nowrousian M."/>
            <person name="Sun S."/>
            <person name="Cuomo C.A."/>
            <person name="Heitman J."/>
        </authorList>
    </citation>
    <scope>NUCLEOTIDE SEQUENCE</scope>
    <source>
        <strain evidence="2">CBS 10117</strain>
    </source>
</reference>
<dbReference type="RefSeq" id="XP_018259552.1">
    <property type="nucleotide sequence ID" value="XM_018410884.1"/>
</dbReference>
<gene>
    <name evidence="1" type="ORF">I303_07620</name>
    <name evidence="2" type="ORF">I303_107609</name>
</gene>
<evidence type="ECO:0000313" key="1">
    <source>
        <dbReference type="EMBL" id="OBR81710.1"/>
    </source>
</evidence>
<dbReference type="AlphaFoldDB" id="A0A1A5ZV75"/>
<name>A0A1A5ZV75_9TREE</name>
<keyword evidence="3" id="KW-1185">Reference proteome</keyword>
<proteinExistence type="predicted"/>
<organism evidence="1">
    <name type="scientific">Kwoniella dejecticola CBS 10117</name>
    <dbReference type="NCBI Taxonomy" id="1296121"/>
    <lineage>
        <taxon>Eukaryota</taxon>
        <taxon>Fungi</taxon>
        <taxon>Dikarya</taxon>
        <taxon>Basidiomycota</taxon>
        <taxon>Agaricomycotina</taxon>
        <taxon>Tremellomycetes</taxon>
        <taxon>Tremellales</taxon>
        <taxon>Cryptococcaceae</taxon>
        <taxon>Kwoniella</taxon>
    </lineage>
</organism>
<dbReference type="GeneID" id="28971319"/>
<dbReference type="KEGG" id="kdj:28971319"/>
<protein>
    <submittedName>
        <fullName evidence="1">Uncharacterized protein</fullName>
    </submittedName>
</protein>
<dbReference type="Proteomes" id="UP000078595">
    <property type="component" value="Chromosome 10"/>
</dbReference>
<reference evidence="1" key="1">
    <citation type="submission" date="2013-07" db="EMBL/GenBank/DDBJ databases">
        <title>The Genome Sequence of Cryptococcus dejecticola CBS10117.</title>
        <authorList>
            <consortium name="The Broad Institute Genome Sequencing Platform"/>
            <person name="Cuomo C."/>
            <person name="Litvintseva A."/>
            <person name="Chen Y."/>
            <person name="Heitman J."/>
            <person name="Sun S."/>
            <person name="Springer D."/>
            <person name="Dromer F."/>
            <person name="Young S.K."/>
            <person name="Zeng Q."/>
            <person name="Gargeya S."/>
            <person name="Fitzgerald M."/>
            <person name="Abouelleil A."/>
            <person name="Alvarado L."/>
            <person name="Berlin A.M."/>
            <person name="Chapman S.B."/>
            <person name="Dewar J."/>
            <person name="Goldberg J."/>
            <person name="Griggs A."/>
            <person name="Gujja S."/>
            <person name="Hansen M."/>
            <person name="Howarth C."/>
            <person name="Imamovic A."/>
            <person name="Larimer J."/>
            <person name="McCowan C."/>
            <person name="Murphy C."/>
            <person name="Pearson M."/>
            <person name="Priest M."/>
            <person name="Roberts A."/>
            <person name="Saif S."/>
            <person name="Shea T."/>
            <person name="Sykes S."/>
            <person name="Wortman J."/>
            <person name="Nusbaum C."/>
            <person name="Birren B."/>
        </authorList>
    </citation>
    <scope>NUCLEOTIDE SEQUENCE [LARGE SCALE GENOMIC DNA]</scope>
    <source>
        <strain evidence="1">CBS 10117</strain>
    </source>
</reference>
<evidence type="ECO:0000313" key="3">
    <source>
        <dbReference type="Proteomes" id="UP000078595"/>
    </source>
</evidence>
<reference evidence="2" key="2">
    <citation type="submission" date="2013-07" db="EMBL/GenBank/DDBJ databases">
        <authorList>
            <consortium name="The Broad Institute Genome Sequencing Platform"/>
            <person name="Cuomo C."/>
            <person name="Litvintseva A."/>
            <person name="Chen Y."/>
            <person name="Heitman J."/>
            <person name="Sun S."/>
            <person name="Springer D."/>
            <person name="Dromer F."/>
            <person name="Young S.K."/>
            <person name="Zeng Q."/>
            <person name="Gargeya S."/>
            <person name="Fitzgerald M."/>
            <person name="Abouelleil A."/>
            <person name="Alvarado L."/>
            <person name="Berlin A.M."/>
            <person name="Chapman S.B."/>
            <person name="Dewar J."/>
            <person name="Goldberg J."/>
            <person name="Griggs A."/>
            <person name="Gujja S."/>
            <person name="Hansen M."/>
            <person name="Howarth C."/>
            <person name="Imamovic A."/>
            <person name="Larimer J."/>
            <person name="McCowan C."/>
            <person name="Murphy C."/>
            <person name="Pearson M."/>
            <person name="Priest M."/>
            <person name="Roberts A."/>
            <person name="Saif S."/>
            <person name="Shea T."/>
            <person name="Sykes S."/>
            <person name="Wortman J."/>
            <person name="Nusbaum C."/>
            <person name="Birren B."/>
        </authorList>
    </citation>
    <scope>NUCLEOTIDE SEQUENCE</scope>
    <source>
        <strain evidence="2">CBS 10117</strain>
    </source>
</reference>
<sequence>MDYRNRQVTDKTVTFQSKTRANRRICYSVTDAASNKAYMDFFLEARHTGRGNSTLRLTVDRPQNQTYQAWKHRSEQYGGGTDATTGAEKSIYDAVRAQVQPSDTALEQNIWEDVKEGFDDYWQNSQV</sequence>
<dbReference type="EMBL" id="KI894036">
    <property type="protein sequence ID" value="OBR81710.1"/>
    <property type="molecule type" value="Genomic_DNA"/>
</dbReference>
<dbReference type="VEuPathDB" id="FungiDB:I303_07620"/>